<dbReference type="EMBL" id="LNVF01000013">
    <property type="protein sequence ID" value="ORJ27744.1"/>
    <property type="molecule type" value="Genomic_DNA"/>
</dbReference>
<reference evidence="2 3" key="1">
    <citation type="journal article" date="2016" name="PLoS ONE">
        <title>Comparative Genomics Analysis of Streptococcus tigurinus Strains Identifies Genetic Elements Specifically and Uniquely Present in Highly Virulent Strains.</title>
        <authorList>
            <person name="Diene S.M."/>
            <person name="Francois P."/>
            <person name="Zbinden A."/>
            <person name="Entenza J.M."/>
            <person name="Resch G."/>
        </authorList>
    </citation>
    <scope>NUCLEOTIDE SEQUENCE [LARGE SCALE GENOMIC DNA]</scope>
    <source>
        <strain evidence="2 3">AZ_8</strain>
    </source>
</reference>
<accession>A0A1X1GUP4</accession>
<protein>
    <submittedName>
        <fullName evidence="2">Uncharacterized protein</fullName>
    </submittedName>
</protein>
<evidence type="ECO:0000256" key="1">
    <source>
        <dbReference type="SAM" id="MobiDB-lite"/>
    </source>
</evidence>
<dbReference type="RefSeq" id="WP_084852920.1">
    <property type="nucleotide sequence ID" value="NZ_LNVF01000013.1"/>
</dbReference>
<evidence type="ECO:0000313" key="2">
    <source>
        <dbReference type="EMBL" id="ORJ27744.1"/>
    </source>
</evidence>
<gene>
    <name evidence="2" type="ORF">ATE34_06250</name>
</gene>
<feature type="region of interest" description="Disordered" evidence="1">
    <location>
        <begin position="88"/>
        <end position="118"/>
    </location>
</feature>
<evidence type="ECO:0000313" key="3">
    <source>
        <dbReference type="Proteomes" id="UP000192428"/>
    </source>
</evidence>
<organism evidence="2 3">
    <name type="scientific">Streptococcus oralis subsp. tigurinus</name>
    <dbReference type="NCBI Taxonomy" id="1077464"/>
    <lineage>
        <taxon>Bacteria</taxon>
        <taxon>Bacillati</taxon>
        <taxon>Bacillota</taxon>
        <taxon>Bacilli</taxon>
        <taxon>Lactobacillales</taxon>
        <taxon>Streptococcaceae</taxon>
        <taxon>Streptococcus</taxon>
    </lineage>
</organism>
<feature type="compositionally biased region" description="Basic residues" evidence="1">
    <location>
        <begin position="88"/>
        <end position="97"/>
    </location>
</feature>
<name>A0A1X1GUP4_STROR</name>
<dbReference type="Proteomes" id="UP000192428">
    <property type="component" value="Unassembled WGS sequence"/>
</dbReference>
<dbReference type="AlphaFoldDB" id="A0A1X1GUP4"/>
<comment type="caution">
    <text evidence="2">The sequence shown here is derived from an EMBL/GenBank/DDBJ whole genome shotgun (WGS) entry which is preliminary data.</text>
</comment>
<proteinExistence type="predicted"/>
<sequence length="136" mass="15774">MGGRGASSGMSDKDKKYGTEYKTVHKVGNIKFVTQNEQGSQKTPMETMTKGRVYVLIDKNKNTPKSIVYFDTKNKRNKQIDLDHVHKGMKPHAHHGYNHAEHEKSKKGATNLTPKERKLVEKVKKEWYNHIKKRRE</sequence>